<evidence type="ECO:0000259" key="1">
    <source>
        <dbReference type="PROSITE" id="PS51186"/>
    </source>
</evidence>
<evidence type="ECO:0000313" key="3">
    <source>
        <dbReference type="Proteomes" id="UP000184442"/>
    </source>
</evidence>
<keyword evidence="2" id="KW-0808">Transferase</keyword>
<dbReference type="Proteomes" id="UP000184442">
    <property type="component" value="Unassembled WGS sequence"/>
</dbReference>
<dbReference type="Gene3D" id="3.40.630.30">
    <property type="match status" value="2"/>
</dbReference>
<dbReference type="CDD" id="cd04301">
    <property type="entry name" value="NAT_SF"/>
    <property type="match status" value="2"/>
</dbReference>
<accession>A0A1M6CYH1</accession>
<proteinExistence type="predicted"/>
<sequence>MLKLIDINEKNWLDARKLSVDSDQQVFLDTPTGIMARGYVYRFSNANVIGISNDNQIIGIALVKDLNEEPACYDLQQFMIDRRFQNKGFGTEALRLIISRLQNEGKFNCVEACVSKSNAPALHVLKKIGFKDTGYIDDDLPNCLNLIYHFEKIGNDIGCYSDVLISDFLDPMFQNAFKLYFSELDFTVDDWDQIFKEMNDEGGNLAFVRRDENEEIIGFIQFKPIVFTSCFFEETYGFIREFWVAQKYRNKRHGSELLELAEKYFYDQGIYSTILTTDTAERFYLKHGYVKVPGCKAKNEYDVYVKRLK</sequence>
<evidence type="ECO:0000313" key="2">
    <source>
        <dbReference type="EMBL" id="SHI66036.1"/>
    </source>
</evidence>
<feature type="domain" description="N-acetyltransferase" evidence="1">
    <location>
        <begin position="163"/>
        <end position="309"/>
    </location>
</feature>
<dbReference type="PANTHER" id="PTHR43328:SF1">
    <property type="entry name" value="N-ACETYLTRANSFERASE DOMAIN-CONTAINING PROTEIN"/>
    <property type="match status" value="1"/>
</dbReference>
<reference evidence="2 3" key="1">
    <citation type="submission" date="2016-11" db="EMBL/GenBank/DDBJ databases">
        <authorList>
            <person name="Jaros S."/>
            <person name="Januszkiewicz K."/>
            <person name="Wedrychowicz H."/>
        </authorList>
    </citation>
    <scope>NUCLEOTIDE SEQUENCE [LARGE SCALE GENOMIC DNA]</scope>
    <source>
        <strain evidence="2 3">DSM 19022</strain>
    </source>
</reference>
<dbReference type="GO" id="GO:0016747">
    <property type="term" value="F:acyltransferase activity, transferring groups other than amino-acyl groups"/>
    <property type="evidence" value="ECO:0007669"/>
    <property type="project" value="InterPro"/>
</dbReference>
<dbReference type="RefSeq" id="WP_073025069.1">
    <property type="nucleotide sequence ID" value="NZ_FQZS01000006.1"/>
</dbReference>
<dbReference type="PROSITE" id="PS51186">
    <property type="entry name" value="GNAT"/>
    <property type="match status" value="2"/>
</dbReference>
<dbReference type="Pfam" id="PF00583">
    <property type="entry name" value="Acetyltransf_1"/>
    <property type="match status" value="2"/>
</dbReference>
<keyword evidence="3" id="KW-1185">Reference proteome</keyword>
<dbReference type="AlphaFoldDB" id="A0A1M6CYH1"/>
<name>A0A1M6CYH1_9FIRM</name>
<protein>
    <submittedName>
        <fullName evidence="2">Acetyltransferase (GNAT) domain-containing protein</fullName>
    </submittedName>
</protein>
<feature type="domain" description="N-acetyltransferase" evidence="1">
    <location>
        <begin position="2"/>
        <end position="153"/>
    </location>
</feature>
<dbReference type="PANTHER" id="PTHR43328">
    <property type="entry name" value="ACETYLTRANSFERASE-RELATED"/>
    <property type="match status" value="1"/>
</dbReference>
<organism evidence="2 3">
    <name type="scientific">Lutispora thermophila DSM 19022</name>
    <dbReference type="NCBI Taxonomy" id="1122184"/>
    <lineage>
        <taxon>Bacteria</taxon>
        <taxon>Bacillati</taxon>
        <taxon>Bacillota</taxon>
        <taxon>Clostridia</taxon>
        <taxon>Lutisporales</taxon>
        <taxon>Lutisporaceae</taxon>
        <taxon>Lutispora</taxon>
    </lineage>
</organism>
<dbReference type="SUPFAM" id="SSF55729">
    <property type="entry name" value="Acyl-CoA N-acyltransferases (Nat)"/>
    <property type="match status" value="2"/>
</dbReference>
<dbReference type="OrthoDB" id="9127144at2"/>
<gene>
    <name evidence="2" type="ORF">SAMN02745176_00923</name>
</gene>
<dbReference type="STRING" id="1122184.SAMN02745176_00923"/>
<dbReference type="EMBL" id="FQZS01000006">
    <property type="protein sequence ID" value="SHI66036.1"/>
    <property type="molecule type" value="Genomic_DNA"/>
</dbReference>
<dbReference type="InterPro" id="IPR000182">
    <property type="entry name" value="GNAT_dom"/>
</dbReference>
<dbReference type="InterPro" id="IPR016181">
    <property type="entry name" value="Acyl_CoA_acyltransferase"/>
</dbReference>